<feature type="region of interest" description="Disordered" evidence="1">
    <location>
        <begin position="174"/>
        <end position="204"/>
    </location>
</feature>
<proteinExistence type="predicted"/>
<sequence length="204" mass="23089">MKYGQVALFALVRDSEGTSFAVMNCAELYILKENHKCSPYNPSNNRNFSLNQWYGRLEDGQMIKLRVYALRVEAYQSNFKPKEAFSLYKRNEEKERVKANTSKRIKANTKLSNYYANKQRVQGKSEDEQVVATTEGQVVPTLDNEKMTADNGLEKLGEETDSDVSLGPLQIITADSGPKNVREDSIDSDLDSESDDEVTIKIKV</sequence>
<keyword evidence="3" id="KW-1185">Reference proteome</keyword>
<dbReference type="EMBL" id="JAHWGI010001443">
    <property type="protein sequence ID" value="KAK3933240.1"/>
    <property type="molecule type" value="Genomic_DNA"/>
</dbReference>
<reference evidence="2" key="1">
    <citation type="submission" date="2021-07" db="EMBL/GenBank/DDBJ databases">
        <authorList>
            <person name="Catto M.A."/>
            <person name="Jacobson A."/>
            <person name="Kennedy G."/>
            <person name="Labadie P."/>
            <person name="Hunt B.G."/>
            <person name="Srinivasan R."/>
        </authorList>
    </citation>
    <scope>NUCLEOTIDE SEQUENCE</scope>
    <source>
        <strain evidence="2">PL_HMW_Pooled</strain>
        <tissue evidence="2">Head</tissue>
    </source>
</reference>
<comment type="caution">
    <text evidence="2">The sequence shown here is derived from an EMBL/GenBank/DDBJ whole genome shotgun (WGS) entry which is preliminary data.</text>
</comment>
<organism evidence="2 3">
    <name type="scientific">Frankliniella fusca</name>
    <dbReference type="NCBI Taxonomy" id="407009"/>
    <lineage>
        <taxon>Eukaryota</taxon>
        <taxon>Metazoa</taxon>
        <taxon>Ecdysozoa</taxon>
        <taxon>Arthropoda</taxon>
        <taxon>Hexapoda</taxon>
        <taxon>Insecta</taxon>
        <taxon>Pterygota</taxon>
        <taxon>Neoptera</taxon>
        <taxon>Paraneoptera</taxon>
        <taxon>Thysanoptera</taxon>
        <taxon>Terebrantia</taxon>
        <taxon>Thripoidea</taxon>
        <taxon>Thripidae</taxon>
        <taxon>Frankliniella</taxon>
    </lineage>
</organism>
<evidence type="ECO:0000256" key="1">
    <source>
        <dbReference type="SAM" id="MobiDB-lite"/>
    </source>
</evidence>
<dbReference type="Proteomes" id="UP001219518">
    <property type="component" value="Unassembled WGS sequence"/>
</dbReference>
<feature type="compositionally biased region" description="Acidic residues" evidence="1">
    <location>
        <begin position="186"/>
        <end position="197"/>
    </location>
</feature>
<protein>
    <submittedName>
        <fullName evidence="2">Sodium-dependent phosphate transporter 1-B</fullName>
    </submittedName>
</protein>
<reference evidence="2" key="2">
    <citation type="journal article" date="2023" name="BMC Genomics">
        <title>Pest status, molecular evolution, and epigenetic factors derived from the genome assembly of Frankliniella fusca, a thysanopteran phytovirus vector.</title>
        <authorList>
            <person name="Catto M.A."/>
            <person name="Labadie P.E."/>
            <person name="Jacobson A.L."/>
            <person name="Kennedy G.G."/>
            <person name="Srinivasan R."/>
            <person name="Hunt B.G."/>
        </authorList>
    </citation>
    <scope>NUCLEOTIDE SEQUENCE</scope>
    <source>
        <strain evidence="2">PL_HMW_Pooled</strain>
    </source>
</reference>
<name>A0AAE1IVI9_9NEOP</name>
<dbReference type="AlphaFoldDB" id="A0AAE1IVI9"/>
<evidence type="ECO:0000313" key="3">
    <source>
        <dbReference type="Proteomes" id="UP001219518"/>
    </source>
</evidence>
<evidence type="ECO:0000313" key="2">
    <source>
        <dbReference type="EMBL" id="KAK3933240.1"/>
    </source>
</evidence>
<gene>
    <name evidence="2" type="ORF">KUF71_017501</name>
</gene>
<accession>A0AAE1IVI9</accession>